<gene>
    <name evidence="1" type="ordered locus">Sputcn32_2352</name>
</gene>
<reference evidence="1" key="1">
    <citation type="submission" date="2007-04" db="EMBL/GenBank/DDBJ databases">
        <title>Complete sequence of Shewanella putrefaciens CN-32.</title>
        <authorList>
            <consortium name="US DOE Joint Genome Institute"/>
            <person name="Copeland A."/>
            <person name="Lucas S."/>
            <person name="Lapidus A."/>
            <person name="Barry K."/>
            <person name="Detter J.C."/>
            <person name="Glavina del Rio T."/>
            <person name="Hammon N."/>
            <person name="Israni S."/>
            <person name="Dalin E."/>
            <person name="Tice H."/>
            <person name="Pitluck S."/>
            <person name="Chain P."/>
            <person name="Malfatti S."/>
            <person name="Shin M."/>
            <person name="Vergez L."/>
            <person name="Schmutz J."/>
            <person name="Larimer F."/>
            <person name="Land M."/>
            <person name="Hauser L."/>
            <person name="Kyrpides N."/>
            <person name="Mikhailova N."/>
            <person name="Romine M.F."/>
            <person name="Fredrickson J."/>
            <person name="Tiedje J."/>
            <person name="Richardson P."/>
        </authorList>
    </citation>
    <scope>NUCLEOTIDE SEQUENCE [LARGE SCALE GENOMIC DNA]</scope>
    <source>
        <strain evidence="1">CN-32</strain>
    </source>
</reference>
<proteinExistence type="predicted"/>
<protein>
    <submittedName>
        <fullName evidence="1">Uncharacterized protein</fullName>
    </submittedName>
</protein>
<evidence type="ECO:0000313" key="1">
    <source>
        <dbReference type="EMBL" id="ABP76073.1"/>
    </source>
</evidence>
<organism evidence="1">
    <name type="scientific">Shewanella putrefaciens (strain CN-32 / ATCC BAA-453)</name>
    <dbReference type="NCBI Taxonomy" id="319224"/>
    <lineage>
        <taxon>Bacteria</taxon>
        <taxon>Pseudomonadati</taxon>
        <taxon>Pseudomonadota</taxon>
        <taxon>Gammaproteobacteria</taxon>
        <taxon>Alteromonadales</taxon>
        <taxon>Shewanellaceae</taxon>
        <taxon>Shewanella</taxon>
    </lineage>
</organism>
<name>A4Y7Z0_SHEPC</name>
<dbReference type="KEGG" id="spc:Sputcn32_2352"/>
<dbReference type="AlphaFoldDB" id="A4Y7Z0"/>
<dbReference type="EMBL" id="CP000681">
    <property type="protein sequence ID" value="ABP76073.1"/>
    <property type="molecule type" value="Genomic_DNA"/>
</dbReference>
<sequence length="32" mass="3642">MVEVSIMKEHLLTDIEVSFREEDKHKSPSGLG</sequence>
<dbReference type="HOGENOM" id="CLU_3391288_0_0_6"/>
<accession>A4Y7Z0</accession>